<dbReference type="AlphaFoldDB" id="A0A6H1Z9M5"/>
<evidence type="ECO:0000313" key="3">
    <source>
        <dbReference type="EMBL" id="QJA73576.1"/>
    </source>
</evidence>
<evidence type="ECO:0000313" key="2">
    <source>
        <dbReference type="EMBL" id="QJA63351.1"/>
    </source>
</evidence>
<evidence type="ECO:0000313" key="1">
    <source>
        <dbReference type="EMBL" id="QJA44254.1"/>
    </source>
</evidence>
<sequence length="90" mass="10657">MLEEDGKFVIVTTEHNEGIRVDDYEGVYALTAIRKDKKGKTFPQWAHQTRWSVEKRRYEIQEKPMTICVKLGRDPVKALKLLLVYFEKIM</sequence>
<evidence type="ECO:0000313" key="4">
    <source>
        <dbReference type="EMBL" id="QJH94464.1"/>
    </source>
</evidence>
<gene>
    <name evidence="3" type="ORF">MM415A02304_0006</name>
    <name evidence="2" type="ORF">MM415B00633_0035</name>
    <name evidence="1" type="ORF">TM448A00090_0086</name>
    <name evidence="4" type="ORF">TM448B00221_0018</name>
</gene>
<proteinExistence type="predicted"/>
<dbReference type="EMBL" id="MT143974">
    <property type="protein sequence ID" value="QJA44254.1"/>
    <property type="molecule type" value="Genomic_DNA"/>
</dbReference>
<dbReference type="EMBL" id="MT142037">
    <property type="protein sequence ID" value="QJA73576.1"/>
    <property type="molecule type" value="Genomic_DNA"/>
</dbReference>
<dbReference type="EMBL" id="MT141495">
    <property type="protein sequence ID" value="QJA63351.1"/>
    <property type="molecule type" value="Genomic_DNA"/>
</dbReference>
<organism evidence="1">
    <name type="scientific">viral metagenome</name>
    <dbReference type="NCBI Taxonomy" id="1070528"/>
    <lineage>
        <taxon>unclassified sequences</taxon>
        <taxon>metagenomes</taxon>
        <taxon>organismal metagenomes</taxon>
    </lineage>
</organism>
<dbReference type="EMBL" id="MT144601">
    <property type="protein sequence ID" value="QJH94464.1"/>
    <property type="molecule type" value="Genomic_DNA"/>
</dbReference>
<reference evidence="1" key="1">
    <citation type="submission" date="2020-03" db="EMBL/GenBank/DDBJ databases">
        <title>The deep terrestrial virosphere.</title>
        <authorList>
            <person name="Holmfeldt K."/>
            <person name="Nilsson E."/>
            <person name="Simone D."/>
            <person name="Lopez-Fernandez M."/>
            <person name="Wu X."/>
            <person name="de Brujin I."/>
            <person name="Lundin D."/>
            <person name="Andersson A."/>
            <person name="Bertilsson S."/>
            <person name="Dopson M."/>
        </authorList>
    </citation>
    <scope>NUCLEOTIDE SEQUENCE</scope>
    <source>
        <strain evidence="3">MM415A02304</strain>
        <strain evidence="2">MM415B00633</strain>
        <strain evidence="1">TM448A00090</strain>
        <strain evidence="4">TM448B00221</strain>
    </source>
</reference>
<protein>
    <submittedName>
        <fullName evidence="1">Uncharacterized protein</fullName>
    </submittedName>
</protein>
<name>A0A6H1Z9M5_9ZZZZ</name>
<accession>A0A6H1Z9M5</accession>